<evidence type="ECO:0000313" key="2">
    <source>
        <dbReference type="EMBL" id="KGJ92684.1"/>
    </source>
</evidence>
<dbReference type="InterPro" id="IPR004143">
    <property type="entry name" value="BPL_LPL_catalytic"/>
</dbReference>
<dbReference type="PANTHER" id="PTHR43679">
    <property type="entry name" value="OCTANOYLTRANSFERASE LIPM-RELATED"/>
    <property type="match status" value="1"/>
</dbReference>
<accession>A0A099KPK8</accession>
<evidence type="ECO:0000313" key="3">
    <source>
        <dbReference type="Proteomes" id="UP000029843"/>
    </source>
</evidence>
<feature type="domain" description="BPL/LPL catalytic" evidence="1">
    <location>
        <begin position="33"/>
        <end position="234"/>
    </location>
</feature>
<dbReference type="EMBL" id="JQED01000017">
    <property type="protein sequence ID" value="KGJ92684.1"/>
    <property type="molecule type" value="Genomic_DNA"/>
</dbReference>
<organism evidence="2 3">
    <name type="scientific">Colwellia psychrerythraea</name>
    <name type="common">Vibrio psychroerythus</name>
    <dbReference type="NCBI Taxonomy" id="28229"/>
    <lineage>
        <taxon>Bacteria</taxon>
        <taxon>Pseudomonadati</taxon>
        <taxon>Pseudomonadota</taxon>
        <taxon>Gammaproteobacteria</taxon>
        <taxon>Alteromonadales</taxon>
        <taxon>Colwelliaceae</taxon>
        <taxon>Colwellia</taxon>
    </lineage>
</organism>
<proteinExistence type="predicted"/>
<dbReference type="InterPro" id="IPR050664">
    <property type="entry name" value="Octanoyltrans_LipM/LipL"/>
</dbReference>
<dbReference type="Proteomes" id="UP000029843">
    <property type="component" value="Unassembled WGS sequence"/>
</dbReference>
<comment type="caution">
    <text evidence="2">The sequence shown here is derived from an EMBL/GenBank/DDBJ whole genome shotgun (WGS) entry which is preliminary data.</text>
</comment>
<dbReference type="PANTHER" id="PTHR43679:SF2">
    <property type="entry name" value="OCTANOYL-[GCVH]:PROTEIN N-OCTANOYLTRANSFERASE"/>
    <property type="match status" value="1"/>
</dbReference>
<reference evidence="2 3" key="1">
    <citation type="submission" date="2014-08" db="EMBL/GenBank/DDBJ databases">
        <title>Genomic and Phenotypic Diversity of Colwellia psychrerythraea strains from Disparate Marine Basins.</title>
        <authorList>
            <person name="Techtmann S.M."/>
            <person name="Stelling S.C."/>
            <person name="Utturkar S.M."/>
            <person name="Alshibli N."/>
            <person name="Harris A."/>
            <person name="Brown S.D."/>
            <person name="Hazen T.C."/>
        </authorList>
    </citation>
    <scope>NUCLEOTIDE SEQUENCE [LARGE SCALE GENOMIC DNA]</scope>
    <source>
        <strain evidence="2 3">ND2E</strain>
    </source>
</reference>
<dbReference type="PATRIC" id="fig|28229.4.peg.1975"/>
<name>A0A099KPK8_COLPS</name>
<dbReference type="Gene3D" id="3.30.930.10">
    <property type="entry name" value="Bira Bifunctional Protein, Domain 2"/>
    <property type="match status" value="1"/>
</dbReference>
<dbReference type="SUPFAM" id="SSF55681">
    <property type="entry name" value="Class II aaRS and biotin synthetases"/>
    <property type="match status" value="1"/>
</dbReference>
<protein>
    <recommendedName>
        <fullName evidence="1">BPL/LPL catalytic domain-containing protein</fullName>
    </recommendedName>
</protein>
<dbReference type="InterPro" id="IPR045864">
    <property type="entry name" value="aa-tRNA-synth_II/BPL/LPL"/>
</dbReference>
<dbReference type="Pfam" id="PF21948">
    <property type="entry name" value="LplA-B_cat"/>
    <property type="match status" value="1"/>
</dbReference>
<sequence>MNMSRNKLLRYKQISVAKVFDKETQLIAQIQSGELKQCLMLWQANEATLVLPAGKKWIASEELQMGLFADGWLLQARKTGGAPVPQCPGIINLSHLYLWSNESPYSITQAYENLCTVLHGFFAQFNLVSQAHATKFSYCDGDYNINLNGKKIVGTAQRVILKKGGGKIVLAQAFILIDVLLEEIIKPVNLCYQLSDKTERVKALVHTTLFEHINERPTIEKLYQQLTQAFVDSGLYQ</sequence>
<dbReference type="PROSITE" id="PS51733">
    <property type="entry name" value="BPL_LPL_CATALYTIC"/>
    <property type="match status" value="1"/>
</dbReference>
<dbReference type="AlphaFoldDB" id="A0A099KPK8"/>
<evidence type="ECO:0000259" key="1">
    <source>
        <dbReference type="PROSITE" id="PS51733"/>
    </source>
</evidence>
<gene>
    <name evidence="2" type="ORF">ND2E_2932</name>
</gene>